<dbReference type="SUPFAM" id="SSF56672">
    <property type="entry name" value="DNA/RNA polymerases"/>
    <property type="match status" value="1"/>
</dbReference>
<dbReference type="EMBL" id="PKMF04000325">
    <property type="protein sequence ID" value="KAK7837640.1"/>
    <property type="molecule type" value="Genomic_DNA"/>
</dbReference>
<dbReference type="PANTHER" id="PTHR10102:SF1">
    <property type="entry name" value="DNA-DIRECTED RNA POLYMERASE 3, CHLOROPLASTIC"/>
    <property type="match status" value="1"/>
</dbReference>
<feature type="non-terminal residue" evidence="9">
    <location>
        <position position="65"/>
    </location>
</feature>
<evidence type="ECO:0000256" key="1">
    <source>
        <dbReference type="ARBA" id="ARBA00009493"/>
    </source>
</evidence>
<sequence>MTHGVHDSFWTHASDVDKMNQILREKFVELYSRPILENLLESFQTSYPELMFPPLPERGDFDLRK</sequence>
<dbReference type="PANTHER" id="PTHR10102">
    <property type="entry name" value="DNA-DIRECTED RNA POLYMERASE, MITOCHONDRIAL"/>
    <property type="match status" value="1"/>
</dbReference>
<gene>
    <name evidence="9" type="primary">RPOT1-SYL</name>
    <name evidence="9" type="ORF">CFP56_021049</name>
</gene>
<dbReference type="GO" id="GO:0006390">
    <property type="term" value="P:mitochondrial transcription"/>
    <property type="evidence" value="ECO:0007669"/>
    <property type="project" value="TreeGrafter"/>
</dbReference>
<dbReference type="InterPro" id="IPR002092">
    <property type="entry name" value="DNA-dir_Rpol_phage-type"/>
</dbReference>
<keyword evidence="4" id="KW-0808">Transferase</keyword>
<evidence type="ECO:0000256" key="7">
    <source>
        <dbReference type="ARBA" id="ARBA00048552"/>
    </source>
</evidence>
<evidence type="ECO:0000256" key="5">
    <source>
        <dbReference type="ARBA" id="ARBA00022695"/>
    </source>
</evidence>
<evidence type="ECO:0000256" key="3">
    <source>
        <dbReference type="ARBA" id="ARBA00022478"/>
    </source>
</evidence>
<evidence type="ECO:0000256" key="6">
    <source>
        <dbReference type="ARBA" id="ARBA00023163"/>
    </source>
</evidence>
<name>A0AAW0KFJ6_QUESU</name>
<keyword evidence="6" id="KW-0804">Transcription</keyword>
<proteinExistence type="inferred from homology"/>
<dbReference type="GO" id="GO:0034245">
    <property type="term" value="C:mitochondrial DNA-directed RNA polymerase complex"/>
    <property type="evidence" value="ECO:0007669"/>
    <property type="project" value="TreeGrafter"/>
</dbReference>
<dbReference type="EC" id="2.7.7.6" evidence="2"/>
<dbReference type="GO" id="GO:0003899">
    <property type="term" value="F:DNA-directed RNA polymerase activity"/>
    <property type="evidence" value="ECO:0007669"/>
    <property type="project" value="UniProtKB-EC"/>
</dbReference>
<comment type="catalytic activity">
    <reaction evidence="7">
        <text>RNA(n) + a ribonucleoside 5'-triphosphate = RNA(n+1) + diphosphate</text>
        <dbReference type="Rhea" id="RHEA:21248"/>
        <dbReference type="Rhea" id="RHEA-COMP:14527"/>
        <dbReference type="Rhea" id="RHEA-COMP:17342"/>
        <dbReference type="ChEBI" id="CHEBI:33019"/>
        <dbReference type="ChEBI" id="CHEBI:61557"/>
        <dbReference type="ChEBI" id="CHEBI:140395"/>
        <dbReference type="EC" id="2.7.7.6"/>
    </reaction>
</comment>
<evidence type="ECO:0000313" key="9">
    <source>
        <dbReference type="EMBL" id="KAK7837640.1"/>
    </source>
</evidence>
<keyword evidence="10" id="KW-1185">Reference proteome</keyword>
<dbReference type="Pfam" id="PF00940">
    <property type="entry name" value="RNA_pol"/>
    <property type="match status" value="1"/>
</dbReference>
<feature type="domain" description="DNA-directed RNA polymerase C-terminal" evidence="8">
    <location>
        <begin position="4"/>
        <end position="49"/>
    </location>
</feature>
<dbReference type="AlphaFoldDB" id="A0AAW0KFJ6"/>
<evidence type="ECO:0000313" key="10">
    <source>
        <dbReference type="Proteomes" id="UP000237347"/>
    </source>
</evidence>
<reference evidence="9 10" key="1">
    <citation type="journal article" date="2018" name="Sci. Data">
        <title>The draft genome sequence of cork oak.</title>
        <authorList>
            <person name="Ramos A.M."/>
            <person name="Usie A."/>
            <person name="Barbosa P."/>
            <person name="Barros P.M."/>
            <person name="Capote T."/>
            <person name="Chaves I."/>
            <person name="Simoes F."/>
            <person name="Abreu I."/>
            <person name="Carrasquinho I."/>
            <person name="Faro C."/>
            <person name="Guimaraes J.B."/>
            <person name="Mendonca D."/>
            <person name="Nobrega F."/>
            <person name="Rodrigues L."/>
            <person name="Saibo N.J.M."/>
            <person name="Varela M.C."/>
            <person name="Egas C."/>
            <person name="Matos J."/>
            <person name="Miguel C.M."/>
            <person name="Oliveira M.M."/>
            <person name="Ricardo C.P."/>
            <person name="Goncalves S."/>
        </authorList>
    </citation>
    <scope>NUCLEOTIDE SEQUENCE [LARGE SCALE GENOMIC DNA]</scope>
    <source>
        <strain evidence="10">cv. HL8</strain>
    </source>
</reference>
<dbReference type="Proteomes" id="UP000237347">
    <property type="component" value="Unassembled WGS sequence"/>
</dbReference>
<evidence type="ECO:0000256" key="2">
    <source>
        <dbReference type="ARBA" id="ARBA00012418"/>
    </source>
</evidence>
<evidence type="ECO:0000259" key="8">
    <source>
        <dbReference type="Pfam" id="PF00940"/>
    </source>
</evidence>
<dbReference type="InterPro" id="IPR043502">
    <property type="entry name" value="DNA/RNA_pol_sf"/>
</dbReference>
<organism evidence="9 10">
    <name type="scientific">Quercus suber</name>
    <name type="common">Cork oak</name>
    <dbReference type="NCBI Taxonomy" id="58331"/>
    <lineage>
        <taxon>Eukaryota</taxon>
        <taxon>Viridiplantae</taxon>
        <taxon>Streptophyta</taxon>
        <taxon>Embryophyta</taxon>
        <taxon>Tracheophyta</taxon>
        <taxon>Spermatophyta</taxon>
        <taxon>Magnoliopsida</taxon>
        <taxon>eudicotyledons</taxon>
        <taxon>Gunneridae</taxon>
        <taxon>Pentapetalae</taxon>
        <taxon>rosids</taxon>
        <taxon>fabids</taxon>
        <taxon>Fagales</taxon>
        <taxon>Fagaceae</taxon>
        <taxon>Quercus</taxon>
    </lineage>
</organism>
<dbReference type="InterPro" id="IPR046950">
    <property type="entry name" value="DNA-dir_Rpol_C_phage-type"/>
</dbReference>
<dbReference type="Gene3D" id="3.30.70.370">
    <property type="match status" value="1"/>
</dbReference>
<protein>
    <recommendedName>
        <fullName evidence="2">DNA-directed RNA polymerase</fullName>
        <ecNumber evidence="2">2.7.7.6</ecNumber>
    </recommendedName>
</protein>
<dbReference type="GO" id="GO:0003677">
    <property type="term" value="F:DNA binding"/>
    <property type="evidence" value="ECO:0007669"/>
    <property type="project" value="InterPro"/>
</dbReference>
<keyword evidence="3 9" id="KW-0240">DNA-directed RNA polymerase</keyword>
<evidence type="ECO:0000256" key="4">
    <source>
        <dbReference type="ARBA" id="ARBA00022679"/>
    </source>
</evidence>
<keyword evidence="5" id="KW-0548">Nucleotidyltransferase</keyword>
<accession>A0AAW0KFJ6</accession>
<comment type="similarity">
    <text evidence="1">Belongs to the phage and mitochondrial RNA polymerase family.</text>
</comment>
<comment type="caution">
    <text evidence="9">The sequence shown here is derived from an EMBL/GenBank/DDBJ whole genome shotgun (WGS) entry which is preliminary data.</text>
</comment>